<feature type="compositionally biased region" description="Low complexity" evidence="1">
    <location>
        <begin position="44"/>
        <end position="55"/>
    </location>
</feature>
<evidence type="ECO:0000313" key="4">
    <source>
        <dbReference type="Proteomes" id="UP000000657"/>
    </source>
</evidence>
<feature type="region of interest" description="Disordered" evidence="1">
    <location>
        <begin position="32"/>
        <end position="55"/>
    </location>
</feature>
<dbReference type="Proteomes" id="UP000000657">
    <property type="component" value="Chromosome"/>
</dbReference>
<protein>
    <recommendedName>
        <fullName evidence="2">NAD-dependent epimerase/dehydratase domain-containing protein</fullName>
    </recommendedName>
</protein>
<name>Q0RKS2_FRAAA</name>
<gene>
    <name evidence="3" type="ordered locus">FRAAL3239</name>
</gene>
<dbReference type="eggNOG" id="COG0451">
    <property type="taxonomic scope" value="Bacteria"/>
</dbReference>
<dbReference type="Pfam" id="PF01370">
    <property type="entry name" value="Epimerase"/>
    <property type="match status" value="1"/>
</dbReference>
<dbReference type="PANTHER" id="PTHR43245:SF52">
    <property type="entry name" value="NAD-DEPENDENT EPIMERASE_DEHYDRATASE"/>
    <property type="match status" value="1"/>
</dbReference>
<accession>Q0RKS2</accession>
<dbReference type="STRING" id="326424.FRAAL3239"/>
<dbReference type="EMBL" id="CT573213">
    <property type="protein sequence ID" value="CAJ61883.1"/>
    <property type="molecule type" value="Genomic_DNA"/>
</dbReference>
<dbReference type="HOGENOM" id="CLU_007383_0_0_11"/>
<evidence type="ECO:0000313" key="3">
    <source>
        <dbReference type="EMBL" id="CAJ61883.1"/>
    </source>
</evidence>
<keyword evidence="4" id="KW-1185">Reference proteome</keyword>
<dbReference type="Gene3D" id="3.40.50.720">
    <property type="entry name" value="NAD(P)-binding Rossmann-like Domain"/>
    <property type="match status" value="1"/>
</dbReference>
<dbReference type="AlphaFoldDB" id="Q0RKS2"/>
<dbReference type="RefSeq" id="WP_011604388.1">
    <property type="nucleotide sequence ID" value="NC_008278.1"/>
</dbReference>
<evidence type="ECO:0000259" key="2">
    <source>
        <dbReference type="Pfam" id="PF01370"/>
    </source>
</evidence>
<dbReference type="SUPFAM" id="SSF51735">
    <property type="entry name" value="NAD(P)-binding Rossmann-fold domains"/>
    <property type="match status" value="1"/>
</dbReference>
<dbReference type="OrthoDB" id="3338687at2"/>
<dbReference type="KEGG" id="fal:FRAAL3239"/>
<sequence>MRVAIVGASGNIGYHLVRELATDPRVDEVVAIARRPPPGPPSAGSPSAEPPSAGRPRARVRWLALDVARPGAFGELEKAFRGCASVVHLAWLIQPERATVVTEATNVAGSERVFAAALATGVPALVYASSVGAYRPRESPRPVDENWPTTGIETSPYSVQKVAVERLLDSLEADHPGIRVSRLRPAIVLSAAAAQSQARYFLGPLAPPGLLRRLGAGEGRLPVVPAVRGLMFQVVHSRDAAVAFASAALSPTARGAYNVAADPPVTPRTLPDMLGARGIPLPPALLRAAVGAAYRARLAPVSPGWIDLARGAPIMDTRRARRELGWAPVLSTSTVLRDWLVGAGAGRGEQTPVLRGAAGWLDHARGARRALSGRSGGRI</sequence>
<organism evidence="3 4">
    <name type="scientific">Frankia alni (strain DSM 45986 / CECT 9034 / ACN14a)</name>
    <dbReference type="NCBI Taxonomy" id="326424"/>
    <lineage>
        <taxon>Bacteria</taxon>
        <taxon>Bacillati</taxon>
        <taxon>Actinomycetota</taxon>
        <taxon>Actinomycetes</taxon>
        <taxon>Frankiales</taxon>
        <taxon>Frankiaceae</taxon>
        <taxon>Frankia</taxon>
    </lineage>
</organism>
<dbReference type="InterPro" id="IPR001509">
    <property type="entry name" value="Epimerase_deHydtase"/>
</dbReference>
<feature type="domain" description="NAD-dependent epimerase/dehydratase" evidence="2">
    <location>
        <begin position="4"/>
        <end position="259"/>
    </location>
</feature>
<reference evidence="3 4" key="1">
    <citation type="journal article" date="2007" name="Genome Res.">
        <title>Genome characteristics of facultatively symbiotic Frankia sp. strains reflect host range and host plant biogeography.</title>
        <authorList>
            <person name="Normand P."/>
            <person name="Lapierre P."/>
            <person name="Tisa L.S."/>
            <person name="Gogarten J.P."/>
            <person name="Alloisio N."/>
            <person name="Bagnarol E."/>
            <person name="Bassi C.A."/>
            <person name="Berry A.M."/>
            <person name="Bickhart D.M."/>
            <person name="Choisne N."/>
            <person name="Couloux A."/>
            <person name="Cournoyer B."/>
            <person name="Cruveiller S."/>
            <person name="Daubin V."/>
            <person name="Demange N."/>
            <person name="Francino M.P."/>
            <person name="Goltsman E."/>
            <person name="Huang Y."/>
            <person name="Kopp O.R."/>
            <person name="Labarre L."/>
            <person name="Lapidus A."/>
            <person name="Lavire C."/>
            <person name="Marechal J."/>
            <person name="Martinez M."/>
            <person name="Mastronunzio J.E."/>
            <person name="Mullin B.C."/>
            <person name="Niemann J."/>
            <person name="Pujic P."/>
            <person name="Rawnsley T."/>
            <person name="Rouy Z."/>
            <person name="Schenowitz C."/>
            <person name="Sellstedt A."/>
            <person name="Tavares F."/>
            <person name="Tomkins J.P."/>
            <person name="Vallenet D."/>
            <person name="Valverde C."/>
            <person name="Wall L.G."/>
            <person name="Wang Y."/>
            <person name="Medigue C."/>
            <person name="Benson D.R."/>
        </authorList>
    </citation>
    <scope>NUCLEOTIDE SEQUENCE [LARGE SCALE GENOMIC DNA]</scope>
    <source>
        <strain evidence="4">DSM 45986 / CECT 9034 / ACN14a</strain>
    </source>
</reference>
<dbReference type="InterPro" id="IPR036291">
    <property type="entry name" value="NAD(P)-bd_dom_sf"/>
</dbReference>
<dbReference type="InterPro" id="IPR050177">
    <property type="entry name" value="Lipid_A_modif_metabolic_enz"/>
</dbReference>
<evidence type="ECO:0000256" key="1">
    <source>
        <dbReference type="SAM" id="MobiDB-lite"/>
    </source>
</evidence>
<proteinExistence type="predicted"/>
<dbReference type="PANTHER" id="PTHR43245">
    <property type="entry name" value="BIFUNCTIONAL POLYMYXIN RESISTANCE PROTEIN ARNA"/>
    <property type="match status" value="1"/>
</dbReference>